<reference evidence="1 2" key="2">
    <citation type="submission" date="2018-11" db="EMBL/GenBank/DDBJ databases">
        <authorList>
            <consortium name="Pathogen Informatics"/>
        </authorList>
    </citation>
    <scope>NUCLEOTIDE SEQUENCE [LARGE SCALE GENOMIC DNA]</scope>
    <source>
        <strain evidence="1 2">NST_G2</strain>
    </source>
</reference>
<sequence length="205" mass="24137">MYIVMLLPKNPRIFEFYETVKQLSESFREKSSLFNIRYQCLKLVKNDKKQFAEARQYCQLEFENLKLQTMTEDQFKCLIVLCALQSPRDAEIIYRLLSKIEQGPDSILQMLTAKSQQLKYLNIFLPFKQPSSSLAPTSVHTITRTRSMSLYKSQDSTPRKPPTACWQCGDWQFVHFCTFKQPTIQIKVIQFEDEASQTPFSPFRF</sequence>
<protein>
    <submittedName>
        <fullName evidence="1 3">Uncharacterized protein</fullName>
    </submittedName>
</protein>
<dbReference type="AlphaFoldDB" id="A0A183SIU6"/>
<proteinExistence type="predicted"/>
<dbReference type="WBParaSite" id="SSLN_0000428801-mRNA-1">
    <property type="protein sequence ID" value="SSLN_0000428801-mRNA-1"/>
    <property type="gene ID" value="SSLN_0000428801"/>
</dbReference>
<name>A0A183SIU6_SCHSO</name>
<dbReference type="OrthoDB" id="6276858at2759"/>
<dbReference type="Proteomes" id="UP000275846">
    <property type="component" value="Unassembled WGS sequence"/>
</dbReference>
<evidence type="ECO:0000313" key="1">
    <source>
        <dbReference type="EMBL" id="VDL90529.1"/>
    </source>
</evidence>
<keyword evidence="2" id="KW-1185">Reference proteome</keyword>
<dbReference type="EMBL" id="UYSU01032762">
    <property type="protein sequence ID" value="VDL90529.1"/>
    <property type="molecule type" value="Genomic_DNA"/>
</dbReference>
<evidence type="ECO:0000313" key="2">
    <source>
        <dbReference type="Proteomes" id="UP000275846"/>
    </source>
</evidence>
<organism evidence="3">
    <name type="scientific">Schistocephalus solidus</name>
    <name type="common">Tapeworm</name>
    <dbReference type="NCBI Taxonomy" id="70667"/>
    <lineage>
        <taxon>Eukaryota</taxon>
        <taxon>Metazoa</taxon>
        <taxon>Spiralia</taxon>
        <taxon>Lophotrochozoa</taxon>
        <taxon>Platyhelminthes</taxon>
        <taxon>Cestoda</taxon>
        <taxon>Eucestoda</taxon>
        <taxon>Diphyllobothriidea</taxon>
        <taxon>Diphyllobothriidae</taxon>
        <taxon>Schistocephalus</taxon>
    </lineage>
</organism>
<gene>
    <name evidence="1" type="ORF">SSLN_LOCUS4144</name>
</gene>
<reference evidence="3" key="1">
    <citation type="submission" date="2016-06" db="UniProtKB">
        <authorList>
            <consortium name="WormBaseParasite"/>
        </authorList>
    </citation>
    <scope>IDENTIFICATION</scope>
</reference>
<dbReference type="STRING" id="70667.A0A183SIU6"/>
<accession>A0A183SIU6</accession>
<evidence type="ECO:0000313" key="3">
    <source>
        <dbReference type="WBParaSite" id="SSLN_0000428801-mRNA-1"/>
    </source>
</evidence>